<keyword evidence="4" id="KW-0560">Oxidoreductase</keyword>
<proteinExistence type="inferred from homology"/>
<evidence type="ECO:0000259" key="5">
    <source>
        <dbReference type="PROSITE" id="PS51471"/>
    </source>
</evidence>
<evidence type="ECO:0000256" key="1">
    <source>
        <dbReference type="ARBA" id="ARBA00008056"/>
    </source>
</evidence>
<dbReference type="AlphaFoldDB" id="A0AAP0P4B5"/>
<dbReference type="InterPro" id="IPR050295">
    <property type="entry name" value="Plant_2OG-oxidoreductases"/>
</dbReference>
<evidence type="ECO:0000256" key="2">
    <source>
        <dbReference type="ARBA" id="ARBA00022723"/>
    </source>
</evidence>
<dbReference type="InterPro" id="IPR044861">
    <property type="entry name" value="IPNS-like_FE2OG_OXY"/>
</dbReference>
<dbReference type="InterPro" id="IPR026992">
    <property type="entry name" value="DIOX_N"/>
</dbReference>
<organism evidence="6 7">
    <name type="scientific">Stephania yunnanensis</name>
    <dbReference type="NCBI Taxonomy" id="152371"/>
    <lineage>
        <taxon>Eukaryota</taxon>
        <taxon>Viridiplantae</taxon>
        <taxon>Streptophyta</taxon>
        <taxon>Embryophyta</taxon>
        <taxon>Tracheophyta</taxon>
        <taxon>Spermatophyta</taxon>
        <taxon>Magnoliopsida</taxon>
        <taxon>Ranunculales</taxon>
        <taxon>Menispermaceae</taxon>
        <taxon>Menispermoideae</taxon>
        <taxon>Cissampelideae</taxon>
        <taxon>Stephania</taxon>
    </lineage>
</organism>
<dbReference type="Gene3D" id="2.60.120.330">
    <property type="entry name" value="B-lactam Antibiotic, Isopenicillin N Synthase, Chain"/>
    <property type="match status" value="1"/>
</dbReference>
<dbReference type="Pfam" id="PF03171">
    <property type="entry name" value="2OG-FeII_Oxy"/>
    <property type="match status" value="1"/>
</dbReference>
<comment type="caution">
    <text evidence="6">The sequence shown here is derived from an EMBL/GenBank/DDBJ whole genome shotgun (WGS) entry which is preliminary data.</text>
</comment>
<dbReference type="PROSITE" id="PS51471">
    <property type="entry name" value="FE2OG_OXY"/>
    <property type="match status" value="1"/>
</dbReference>
<accession>A0AAP0P4B5</accession>
<dbReference type="EMBL" id="JBBNAF010000007">
    <property type="protein sequence ID" value="KAK9127061.1"/>
    <property type="molecule type" value="Genomic_DNA"/>
</dbReference>
<dbReference type="Pfam" id="PF14226">
    <property type="entry name" value="DIOX_N"/>
    <property type="match status" value="1"/>
</dbReference>
<feature type="domain" description="Fe2OG dioxygenase" evidence="5">
    <location>
        <begin position="224"/>
        <end position="325"/>
    </location>
</feature>
<dbReference type="FunFam" id="2.60.120.330:FF:000079">
    <property type="entry name" value="Protein SRG1"/>
    <property type="match status" value="1"/>
</dbReference>
<evidence type="ECO:0000313" key="6">
    <source>
        <dbReference type="EMBL" id="KAK9127061.1"/>
    </source>
</evidence>
<reference evidence="6 7" key="1">
    <citation type="submission" date="2024-01" db="EMBL/GenBank/DDBJ databases">
        <title>Genome assemblies of Stephania.</title>
        <authorList>
            <person name="Yang L."/>
        </authorList>
    </citation>
    <scope>NUCLEOTIDE SEQUENCE [LARGE SCALE GENOMIC DNA]</scope>
    <source>
        <strain evidence="6">YNDBR</strain>
        <tissue evidence="6">Leaf</tissue>
    </source>
</reference>
<keyword evidence="3 4" id="KW-0408">Iron</keyword>
<name>A0AAP0P4B5_9MAGN</name>
<keyword evidence="2 4" id="KW-0479">Metal-binding</keyword>
<dbReference type="GO" id="GO:0046872">
    <property type="term" value="F:metal ion binding"/>
    <property type="evidence" value="ECO:0007669"/>
    <property type="project" value="UniProtKB-KW"/>
</dbReference>
<evidence type="ECO:0000313" key="7">
    <source>
        <dbReference type="Proteomes" id="UP001420932"/>
    </source>
</evidence>
<evidence type="ECO:0000256" key="3">
    <source>
        <dbReference type="ARBA" id="ARBA00023004"/>
    </source>
</evidence>
<dbReference type="PANTHER" id="PTHR47991">
    <property type="entry name" value="OXOGLUTARATE/IRON-DEPENDENT DIOXYGENASE"/>
    <property type="match status" value="1"/>
</dbReference>
<dbReference type="InterPro" id="IPR005123">
    <property type="entry name" value="Oxoglu/Fe-dep_dioxygenase_dom"/>
</dbReference>
<sequence>MINSSFIRKENMGFDGENGIENEKAPNWATSIPVDNVQEMVRRNSYAVPEKYIRNLEDRHGNTCLFSASTNNIPVIDLSLLTDNCKEELKKLDLACAEWGFFQVINHGIAQETLLGMKDAAVSFFELPLEEKEKYSMPPNDIQGYGHAYVASTEQKLDWSDALIMVVYPTHYRKYKYWPATPPGLKDAIEAYSFEVNKVAKKLLSFLSLIVGMDKEGLLGMHKEIMQALRLNYYPPCSKPDQVIGLSPHSDTSTISILMQDEDVTGLQIRHHGEWVSVKPIPNSLVVNIGDVIEIWSNGKYKSIEHRAVINDQKARISYASFICPNDDVEIEPLKQTVGSQEPKKLYKKIRYGDFLRQSMKRKMEGKAHTDVAKIERNIEKDL</sequence>
<protein>
    <recommendedName>
        <fullName evidence="5">Fe2OG dioxygenase domain-containing protein</fullName>
    </recommendedName>
</protein>
<dbReference type="InterPro" id="IPR027443">
    <property type="entry name" value="IPNS-like_sf"/>
</dbReference>
<keyword evidence="7" id="KW-1185">Reference proteome</keyword>
<evidence type="ECO:0000256" key="4">
    <source>
        <dbReference type="RuleBase" id="RU003682"/>
    </source>
</evidence>
<comment type="similarity">
    <text evidence="1 4">Belongs to the iron/ascorbate-dependent oxidoreductase family.</text>
</comment>
<dbReference type="SUPFAM" id="SSF51197">
    <property type="entry name" value="Clavaminate synthase-like"/>
    <property type="match status" value="1"/>
</dbReference>
<gene>
    <name evidence="6" type="ORF">Syun_015858</name>
</gene>
<dbReference type="Proteomes" id="UP001420932">
    <property type="component" value="Unassembled WGS sequence"/>
</dbReference>
<dbReference type="GO" id="GO:0016491">
    <property type="term" value="F:oxidoreductase activity"/>
    <property type="evidence" value="ECO:0007669"/>
    <property type="project" value="UniProtKB-KW"/>
</dbReference>